<name>A0A1P8DKF3_PORDI</name>
<evidence type="ECO:0000256" key="5">
    <source>
        <dbReference type="ARBA" id="ARBA00022967"/>
    </source>
</evidence>
<evidence type="ECO:0000313" key="12">
    <source>
        <dbReference type="EMBL" id="APU89527.1"/>
    </source>
</evidence>
<evidence type="ECO:0000256" key="6">
    <source>
        <dbReference type="ARBA" id="ARBA00022989"/>
    </source>
</evidence>
<protein>
    <recommendedName>
        <fullName evidence="3">NADH-ubiquinone oxidoreductase chain 4L</fullName>
    </recommendedName>
    <alternativeName>
        <fullName evidence="9">NADH dehydrogenase subunit 4L</fullName>
    </alternativeName>
</protein>
<evidence type="ECO:0000256" key="3">
    <source>
        <dbReference type="ARBA" id="ARBA00016612"/>
    </source>
</evidence>
<evidence type="ECO:0000256" key="7">
    <source>
        <dbReference type="ARBA" id="ARBA00023027"/>
    </source>
</evidence>
<evidence type="ECO:0000256" key="9">
    <source>
        <dbReference type="ARBA" id="ARBA00031586"/>
    </source>
</evidence>
<accession>A0A1P8DKF3</accession>
<evidence type="ECO:0000256" key="4">
    <source>
        <dbReference type="ARBA" id="ARBA00022692"/>
    </source>
</evidence>
<dbReference type="EMBL" id="KX289582">
    <property type="protein sequence ID" value="APU89527.1"/>
    <property type="molecule type" value="Genomic_DNA"/>
</dbReference>
<evidence type="ECO:0000256" key="11">
    <source>
        <dbReference type="SAM" id="Phobius"/>
    </source>
</evidence>
<comment type="similarity">
    <text evidence="2">Belongs to the complex I subunit 4L family.</text>
</comment>
<feature type="transmembrane region" description="Helical" evidence="11">
    <location>
        <begin position="6"/>
        <end position="26"/>
    </location>
</feature>
<feature type="transmembrane region" description="Helical" evidence="11">
    <location>
        <begin position="38"/>
        <end position="59"/>
    </location>
</feature>
<keyword evidence="12" id="KW-0496">Mitochondrion</keyword>
<dbReference type="AlphaFoldDB" id="A0A1P8DKF3"/>
<gene>
    <name evidence="12" type="primary">nad4L</name>
</gene>
<comment type="subcellular location">
    <subcellularLocation>
        <location evidence="1">Membrane</location>
        <topology evidence="1">Multi-pass membrane protein</topology>
    </subcellularLocation>
</comment>
<proteinExistence type="inferred from homology"/>
<feature type="transmembrane region" description="Helical" evidence="11">
    <location>
        <begin position="65"/>
        <end position="88"/>
    </location>
</feature>
<dbReference type="Pfam" id="PF00420">
    <property type="entry name" value="Oxidored_q2"/>
    <property type="match status" value="1"/>
</dbReference>
<evidence type="ECO:0000256" key="8">
    <source>
        <dbReference type="ARBA" id="ARBA00023136"/>
    </source>
</evidence>
<sequence length="98" mass="11108">MLTISVMNLISMFMVMYMFTFLLLCFAFEFKHLLSSLVCLEFMALVIFMSLSVVTYSFASETLYSLMYLSVAVCEAALGLSITVLYTLKKGNEMLKTC</sequence>
<dbReference type="GO" id="GO:0008137">
    <property type="term" value="F:NADH dehydrogenase (ubiquinone) activity"/>
    <property type="evidence" value="ECO:0007669"/>
    <property type="project" value="UniProtKB-EC"/>
</dbReference>
<geneLocation type="mitochondrion" evidence="12"/>
<evidence type="ECO:0000256" key="1">
    <source>
        <dbReference type="ARBA" id="ARBA00004141"/>
    </source>
</evidence>
<evidence type="ECO:0000256" key="10">
    <source>
        <dbReference type="ARBA" id="ARBA00049551"/>
    </source>
</evidence>
<keyword evidence="8 11" id="KW-0472">Membrane</keyword>
<dbReference type="Gene3D" id="1.10.287.3510">
    <property type="match status" value="1"/>
</dbReference>
<keyword evidence="7" id="KW-0520">NAD</keyword>
<comment type="catalytic activity">
    <reaction evidence="10">
        <text>a ubiquinone + NADH + 5 H(+)(in) = a ubiquinol + NAD(+) + 4 H(+)(out)</text>
        <dbReference type="Rhea" id="RHEA:29091"/>
        <dbReference type="Rhea" id="RHEA-COMP:9565"/>
        <dbReference type="Rhea" id="RHEA-COMP:9566"/>
        <dbReference type="ChEBI" id="CHEBI:15378"/>
        <dbReference type="ChEBI" id="CHEBI:16389"/>
        <dbReference type="ChEBI" id="CHEBI:17976"/>
        <dbReference type="ChEBI" id="CHEBI:57540"/>
        <dbReference type="ChEBI" id="CHEBI:57945"/>
        <dbReference type="EC" id="7.1.1.2"/>
    </reaction>
</comment>
<keyword evidence="4 11" id="KW-0812">Transmembrane</keyword>
<keyword evidence="5" id="KW-1278">Translocase</keyword>
<organism evidence="12">
    <name type="scientific">Porcellio dilatatus dilatatus</name>
    <dbReference type="NCBI Taxonomy" id="96810"/>
    <lineage>
        <taxon>Eukaryota</taxon>
        <taxon>Metazoa</taxon>
        <taxon>Ecdysozoa</taxon>
        <taxon>Arthropoda</taxon>
        <taxon>Crustacea</taxon>
        <taxon>Multicrustacea</taxon>
        <taxon>Malacostraca</taxon>
        <taxon>Eumalacostraca</taxon>
        <taxon>Peracarida</taxon>
        <taxon>Isopoda</taxon>
        <taxon>Oniscidea</taxon>
        <taxon>Crinocheta</taxon>
        <taxon>Porcellionidae</taxon>
        <taxon>Porcellio</taxon>
    </lineage>
</organism>
<dbReference type="GO" id="GO:0016020">
    <property type="term" value="C:membrane"/>
    <property type="evidence" value="ECO:0007669"/>
    <property type="project" value="UniProtKB-SubCell"/>
</dbReference>
<evidence type="ECO:0000256" key="2">
    <source>
        <dbReference type="ARBA" id="ARBA00010519"/>
    </source>
</evidence>
<keyword evidence="6 11" id="KW-1133">Transmembrane helix</keyword>
<reference evidence="12" key="1">
    <citation type="submission" date="2016-05" db="EMBL/GenBank/DDBJ databases">
        <title>Smart mitochondrial genome of Oniscidea (terrestrial crustacea).</title>
        <authorList>
            <person name="Marcade I."/>
            <person name="Quevarec L."/>
            <person name="Badawi M."/>
            <person name="Delaunay C."/>
            <person name="Lesobre J."/>
        </authorList>
    </citation>
    <scope>NUCLEOTIDE SEQUENCE</scope>
</reference>
<dbReference type="InterPro" id="IPR039428">
    <property type="entry name" value="NUOK/Mnh_C1-like"/>
</dbReference>